<dbReference type="PROSITE" id="PS50297">
    <property type="entry name" value="ANK_REP_REGION"/>
    <property type="match status" value="1"/>
</dbReference>
<dbReference type="SUPFAM" id="SSF48403">
    <property type="entry name" value="Ankyrin repeat"/>
    <property type="match status" value="1"/>
</dbReference>
<keyword evidence="1" id="KW-0677">Repeat</keyword>
<keyword evidence="5" id="KW-1185">Reference proteome</keyword>
<feature type="repeat" description="ANK" evidence="3">
    <location>
        <begin position="42"/>
        <end position="74"/>
    </location>
</feature>
<dbReference type="InterPro" id="IPR036770">
    <property type="entry name" value="Ankyrin_rpt-contain_sf"/>
</dbReference>
<evidence type="ECO:0000313" key="4">
    <source>
        <dbReference type="EMBL" id="KAK5972028.1"/>
    </source>
</evidence>
<comment type="caution">
    <text evidence="4">The sequence shown here is derived from an EMBL/GenBank/DDBJ whole genome shotgun (WGS) entry which is preliminary data.</text>
</comment>
<dbReference type="Pfam" id="PF12796">
    <property type="entry name" value="Ank_2"/>
    <property type="match status" value="1"/>
</dbReference>
<organism evidence="4 5">
    <name type="scientific">Trichostrongylus colubriformis</name>
    <name type="common">Black scour worm</name>
    <dbReference type="NCBI Taxonomy" id="6319"/>
    <lineage>
        <taxon>Eukaryota</taxon>
        <taxon>Metazoa</taxon>
        <taxon>Ecdysozoa</taxon>
        <taxon>Nematoda</taxon>
        <taxon>Chromadorea</taxon>
        <taxon>Rhabditida</taxon>
        <taxon>Rhabditina</taxon>
        <taxon>Rhabditomorpha</taxon>
        <taxon>Strongyloidea</taxon>
        <taxon>Trichostrongylidae</taxon>
        <taxon>Trichostrongylus</taxon>
    </lineage>
</organism>
<dbReference type="PANTHER" id="PTHR23206:SF8">
    <property type="entry name" value="ANKYRIN REPEAT AND KH DOMAIN-CONTAINING 1"/>
    <property type="match status" value="1"/>
</dbReference>
<protein>
    <submittedName>
        <fullName evidence="4">Uncharacterized protein</fullName>
    </submittedName>
</protein>
<name>A0AAN8FJT9_TRICO</name>
<dbReference type="PROSITE" id="PS50088">
    <property type="entry name" value="ANK_REPEAT"/>
    <property type="match status" value="1"/>
</dbReference>
<proteinExistence type="predicted"/>
<dbReference type="EMBL" id="WIXE01017098">
    <property type="protein sequence ID" value="KAK5972028.1"/>
    <property type="molecule type" value="Genomic_DNA"/>
</dbReference>
<evidence type="ECO:0000313" key="5">
    <source>
        <dbReference type="Proteomes" id="UP001331761"/>
    </source>
</evidence>
<dbReference type="InterPro" id="IPR002110">
    <property type="entry name" value="Ankyrin_rpt"/>
</dbReference>
<dbReference type="AlphaFoldDB" id="A0AAN8FJT9"/>
<dbReference type="Proteomes" id="UP001331761">
    <property type="component" value="Unassembled WGS sequence"/>
</dbReference>
<dbReference type="InterPro" id="IPR051631">
    <property type="entry name" value="Ankyrin-KH/SAM_domain"/>
</dbReference>
<dbReference type="Gene3D" id="1.25.40.20">
    <property type="entry name" value="Ankyrin repeat-containing domain"/>
    <property type="match status" value="1"/>
</dbReference>
<keyword evidence="2 3" id="KW-0040">ANK repeat</keyword>
<feature type="non-terminal residue" evidence="4">
    <location>
        <position position="1"/>
    </location>
</feature>
<reference evidence="4 5" key="1">
    <citation type="submission" date="2019-10" db="EMBL/GenBank/DDBJ databases">
        <title>Assembly and Annotation for the nematode Trichostrongylus colubriformis.</title>
        <authorList>
            <person name="Martin J."/>
        </authorList>
    </citation>
    <scope>NUCLEOTIDE SEQUENCE [LARGE SCALE GENOMIC DNA]</scope>
    <source>
        <strain evidence="4">G859</strain>
        <tissue evidence="4">Whole worm</tissue>
    </source>
</reference>
<accession>A0AAN8FJT9</accession>
<evidence type="ECO:0000256" key="1">
    <source>
        <dbReference type="ARBA" id="ARBA00022737"/>
    </source>
</evidence>
<evidence type="ECO:0000256" key="2">
    <source>
        <dbReference type="ARBA" id="ARBA00023043"/>
    </source>
</evidence>
<sequence length="129" mass="14729">PQIPCHFIFSFCHIKHILDLCLAKKKDDNESVPDLVNQPDHSQTTPMHIVCSNGYIEVSRVLYEYGASLDPLNEDEETPLLLAAMRGETISVRQLLEWDKRLVLHKNDDADTALHLAAKYGKLWGINKY</sequence>
<evidence type="ECO:0000256" key="3">
    <source>
        <dbReference type="PROSITE-ProRule" id="PRU00023"/>
    </source>
</evidence>
<gene>
    <name evidence="4" type="ORF">GCK32_020008</name>
</gene>
<dbReference type="PANTHER" id="PTHR23206">
    <property type="entry name" value="MASK PROTEIN"/>
    <property type="match status" value="1"/>
</dbReference>